<gene>
    <name evidence="3" type="ORF">SAMN04487974_11313</name>
</gene>
<dbReference type="STRING" id="440168.SAMN04487974_11313"/>
<evidence type="ECO:0000313" key="4">
    <source>
        <dbReference type="Proteomes" id="UP000199495"/>
    </source>
</evidence>
<protein>
    <submittedName>
        <fullName evidence="3">Uncharacterized conserved protein</fullName>
    </submittedName>
</protein>
<feature type="domain" description="YCII-related" evidence="2">
    <location>
        <begin position="20"/>
        <end position="110"/>
    </location>
</feature>
<dbReference type="OrthoDB" id="9807535at2"/>
<dbReference type="AlphaFoldDB" id="A0A1G7YAP9"/>
<reference evidence="3 4" key="1">
    <citation type="submission" date="2016-10" db="EMBL/GenBank/DDBJ databases">
        <authorList>
            <person name="de Groot N.N."/>
        </authorList>
    </citation>
    <scope>NUCLEOTIDE SEQUENCE [LARGE SCALE GENOMIC DNA]</scope>
    <source>
        <strain evidence="3 4">CGMCC 1.10267</strain>
    </source>
</reference>
<name>A0A1G7YAP9_9HYPH</name>
<dbReference type="Gene3D" id="3.30.70.1060">
    <property type="entry name" value="Dimeric alpha+beta barrel"/>
    <property type="match status" value="1"/>
</dbReference>
<dbReference type="PANTHER" id="PTHR35174">
    <property type="entry name" value="BLL7171 PROTEIN-RELATED"/>
    <property type="match status" value="1"/>
</dbReference>
<evidence type="ECO:0000259" key="2">
    <source>
        <dbReference type="Pfam" id="PF03795"/>
    </source>
</evidence>
<dbReference type="Pfam" id="PF03795">
    <property type="entry name" value="YCII"/>
    <property type="match status" value="1"/>
</dbReference>
<evidence type="ECO:0000256" key="1">
    <source>
        <dbReference type="ARBA" id="ARBA00007689"/>
    </source>
</evidence>
<proteinExistence type="inferred from homology"/>
<dbReference type="InterPro" id="IPR005545">
    <property type="entry name" value="YCII"/>
</dbReference>
<dbReference type="PANTHER" id="PTHR35174:SF3">
    <property type="entry name" value="BLL7171 PROTEIN"/>
    <property type="match status" value="1"/>
</dbReference>
<dbReference type="EMBL" id="FNCS01000013">
    <property type="protein sequence ID" value="SDG93409.1"/>
    <property type="molecule type" value="Genomic_DNA"/>
</dbReference>
<dbReference type="Proteomes" id="UP000199495">
    <property type="component" value="Unassembled WGS sequence"/>
</dbReference>
<evidence type="ECO:0000313" key="3">
    <source>
        <dbReference type="EMBL" id="SDG93409.1"/>
    </source>
</evidence>
<organism evidence="3 4">
    <name type="scientific">Pelagibacterium luteolum</name>
    <dbReference type="NCBI Taxonomy" id="440168"/>
    <lineage>
        <taxon>Bacteria</taxon>
        <taxon>Pseudomonadati</taxon>
        <taxon>Pseudomonadota</taxon>
        <taxon>Alphaproteobacteria</taxon>
        <taxon>Hyphomicrobiales</taxon>
        <taxon>Devosiaceae</taxon>
        <taxon>Pelagibacterium</taxon>
    </lineage>
</organism>
<dbReference type="SUPFAM" id="SSF54909">
    <property type="entry name" value="Dimeric alpha+beta barrel"/>
    <property type="match status" value="1"/>
</dbReference>
<keyword evidence="4" id="KW-1185">Reference proteome</keyword>
<comment type="similarity">
    <text evidence="1">Belongs to the YciI family.</text>
</comment>
<dbReference type="InterPro" id="IPR011008">
    <property type="entry name" value="Dimeric_a/b-barrel"/>
</dbReference>
<sequence>MKFMCLVLIDSEMAKTIDWEEIGSESFDYDVKLFRDQVYVRAEALESVSSARTVRVRNGEAMVTDGPFMETREQVAGFILVEASDMEHALEIAKGIPLARYGAVEVRPVLNPSPE</sequence>
<dbReference type="RefSeq" id="WP_090597728.1">
    <property type="nucleotide sequence ID" value="NZ_FNCS01000013.1"/>
</dbReference>
<accession>A0A1G7YAP9</accession>